<dbReference type="InterPro" id="IPR038440">
    <property type="entry name" value="FimV_C_sf"/>
</dbReference>
<feature type="compositionally biased region" description="Acidic residues" evidence="2">
    <location>
        <begin position="936"/>
        <end position="956"/>
    </location>
</feature>
<reference evidence="4 5" key="1">
    <citation type="submission" date="2020-08" db="EMBL/GenBank/DDBJ databases">
        <title>Genomic Encyclopedia of Type Strains, Phase III (KMG-III): the genomes of soil and plant-associated and newly described type strains.</title>
        <authorList>
            <person name="Whitman W."/>
        </authorList>
    </citation>
    <scope>NUCLEOTIDE SEQUENCE [LARGE SCALE GENOMIC DNA]</scope>
    <source>
        <strain evidence="4 5">CECT 8571</strain>
    </source>
</reference>
<dbReference type="InterPro" id="IPR057840">
    <property type="entry name" value="FimV_N"/>
</dbReference>
<feature type="region of interest" description="Disordered" evidence="2">
    <location>
        <begin position="144"/>
        <end position="181"/>
    </location>
</feature>
<keyword evidence="1" id="KW-0175">Coiled coil</keyword>
<feature type="region of interest" description="Disordered" evidence="2">
    <location>
        <begin position="268"/>
        <end position="308"/>
    </location>
</feature>
<feature type="region of interest" description="Disordered" evidence="2">
    <location>
        <begin position="698"/>
        <end position="762"/>
    </location>
</feature>
<evidence type="ECO:0000256" key="1">
    <source>
        <dbReference type="SAM" id="Coils"/>
    </source>
</evidence>
<dbReference type="Pfam" id="PF14559">
    <property type="entry name" value="TPR_19"/>
    <property type="match status" value="1"/>
</dbReference>
<dbReference type="Proteomes" id="UP000559987">
    <property type="component" value="Unassembled WGS sequence"/>
</dbReference>
<feature type="compositionally biased region" description="Polar residues" evidence="2">
    <location>
        <begin position="291"/>
        <end position="302"/>
    </location>
</feature>
<evidence type="ECO:0000313" key="4">
    <source>
        <dbReference type="EMBL" id="MBB3168085.1"/>
    </source>
</evidence>
<comment type="caution">
    <text evidence="4">The sequence shown here is derived from an EMBL/GenBank/DDBJ whole genome shotgun (WGS) entry which is preliminary data.</text>
</comment>
<dbReference type="InterPro" id="IPR036779">
    <property type="entry name" value="LysM_dom_sf"/>
</dbReference>
<feature type="compositionally biased region" description="Low complexity" evidence="2">
    <location>
        <begin position="796"/>
        <end position="809"/>
    </location>
</feature>
<sequence>MRLRKLALSIGVSAALVSNLGFALGLGEIKLNSALNQPLDAQIKLLQVRDLSEEEIIVQLASREAYERANVERLFFLSGMKFEVVLDDPNNPHIRVTTQDNVREPYLNFLLETQWPTGRMLREYTVLMDLPTFSEKNQKAVAAPSQSAPAAVPVKPRPAVQPAQPVASARPEPRQEPRAAAAGDYAVRANDTLWDIALMARPDRSYSVQQTMLAIQRLNPDAFINNNINLLKKGQVLRLPAADEISSLSTRQAINEVAYQNSQWTGGAALEGSRRSGSVSDRASGREGRVQLSSGSASTEVNAGSGRGRNVEALENELAIAQEQLGVAQRQNEDLRGRVSDLEGQIETMERLLEVTSEQLRALQLASAKGLEGEESAAPSVAQPAPAETAAPAPTTQAEQPQPKPAASNVVVASKPEPSLVDTLMDNILYIALALLALLGGLFFWKRQQSDAADADDELDFFEESEAESDEVDPFALPDEMPAEMDELDEEQAIEDYEEVESAEAETADVAAEADIYIAYGKYDQAEEMLVKALAQDPGREDVTLKLLEVYAETKNLEAFDQHYAGLLSSADGQTLQRAEELRDSIPGAGEFDRTQVQTVAAVAAVGAAAAVADDQEDILQEDPLLSLAEEGAEDNDFGALEGLEDLDTDFGDLNATEDSHDELSLNLDDAEEMGDLDFDLDGLDEGGAAETEGLSLNLDAGTNDSEEAEEFSLDLGDDDGEFTLDLDSEEDKQALEELSLDGDDDFGLTLDTEADSATEDDEFTLSLDDAEPEVTDLAAGASAQADEDLLDLDVSDLSAAQPDSSSSASDDEDFALNLDDDGDLSVNLGDMGEAESTADDEMFDLSLEDELELSGGSDAEVDATAALNTGDDGDEPESLTVEADDFDMAEGFGDADLAALDQEMETLSADLDLDDDLAALDDAGDQGAPSAEALNAEEEPEFDISADLGIEDGADELPPLGSSDDDVFEQAMADTPESEDDEDGVDAELGFLADSDEVATKLDLARAYIDMGDSEGARDILSEVLEEGDDTQKGEAEDLMSRIG</sequence>
<dbReference type="Pfam" id="PF25800">
    <property type="entry name" value="FimV_N"/>
    <property type="match status" value="1"/>
</dbReference>
<dbReference type="Gene3D" id="1.25.40.10">
    <property type="entry name" value="Tetratricopeptide repeat domain"/>
    <property type="match status" value="1"/>
</dbReference>
<feature type="region of interest" description="Disordered" evidence="2">
    <location>
        <begin position="790"/>
        <end position="880"/>
    </location>
</feature>
<feature type="domain" description="FimV N-terminal" evidence="3">
    <location>
        <begin position="24"/>
        <end position="131"/>
    </location>
</feature>
<evidence type="ECO:0000313" key="5">
    <source>
        <dbReference type="Proteomes" id="UP000559987"/>
    </source>
</evidence>
<dbReference type="Gene3D" id="1.20.58.2200">
    <property type="match status" value="1"/>
</dbReference>
<feature type="compositionally biased region" description="Acidic residues" evidence="2">
    <location>
        <begin position="977"/>
        <end position="987"/>
    </location>
</feature>
<dbReference type="NCBIfam" id="TIGR03505">
    <property type="entry name" value="FimV_core"/>
    <property type="match status" value="1"/>
</dbReference>
<feature type="coiled-coil region" evidence="1">
    <location>
        <begin position="311"/>
        <end position="366"/>
    </location>
</feature>
<keyword evidence="5" id="KW-1185">Reference proteome</keyword>
<feature type="compositionally biased region" description="Acidic residues" evidence="2">
    <location>
        <begin position="739"/>
        <end position="762"/>
    </location>
</feature>
<organism evidence="4 5">
    <name type="scientific">Simiduia aestuariiviva</name>
    <dbReference type="NCBI Taxonomy" id="1510459"/>
    <lineage>
        <taxon>Bacteria</taxon>
        <taxon>Pseudomonadati</taxon>
        <taxon>Pseudomonadota</taxon>
        <taxon>Gammaproteobacteria</taxon>
        <taxon>Cellvibrionales</taxon>
        <taxon>Cellvibrionaceae</taxon>
        <taxon>Simiduia</taxon>
    </lineage>
</organism>
<feature type="region of interest" description="Disordered" evidence="2">
    <location>
        <begin position="920"/>
        <end position="987"/>
    </location>
</feature>
<feature type="compositionally biased region" description="Low complexity" evidence="2">
    <location>
        <begin position="376"/>
        <end position="407"/>
    </location>
</feature>
<accession>A0A839URS1</accession>
<name>A0A839URS1_9GAMM</name>
<dbReference type="EMBL" id="JACHXZ010000002">
    <property type="protein sequence ID" value="MBB3168085.1"/>
    <property type="molecule type" value="Genomic_DNA"/>
</dbReference>
<proteinExistence type="predicted"/>
<protein>
    <submittedName>
        <fullName evidence="4">Pilus assembly protein FimV</fullName>
    </submittedName>
</protein>
<feature type="compositionally biased region" description="Acidic residues" evidence="2">
    <location>
        <begin position="810"/>
        <end position="824"/>
    </location>
</feature>
<dbReference type="RefSeq" id="WP_183909502.1">
    <property type="nucleotide sequence ID" value="NZ_JACHXZ010000002.1"/>
</dbReference>
<evidence type="ECO:0000256" key="2">
    <source>
        <dbReference type="SAM" id="MobiDB-lite"/>
    </source>
</evidence>
<evidence type="ECO:0000259" key="3">
    <source>
        <dbReference type="Pfam" id="PF25800"/>
    </source>
</evidence>
<dbReference type="InterPro" id="IPR011990">
    <property type="entry name" value="TPR-like_helical_dom_sf"/>
</dbReference>
<dbReference type="AlphaFoldDB" id="A0A839URS1"/>
<feature type="region of interest" description="Disordered" evidence="2">
    <location>
        <begin position="1026"/>
        <end position="1045"/>
    </location>
</feature>
<dbReference type="CDD" id="cd00118">
    <property type="entry name" value="LysM"/>
    <property type="match status" value="1"/>
</dbReference>
<dbReference type="InterPro" id="IPR020011">
    <property type="entry name" value="FimV_C"/>
</dbReference>
<gene>
    <name evidence="4" type="ORF">FHS30_001269</name>
</gene>
<dbReference type="Gene3D" id="3.10.350.10">
    <property type="entry name" value="LysM domain"/>
    <property type="match status" value="1"/>
</dbReference>
<dbReference type="NCBIfam" id="TIGR03504">
    <property type="entry name" value="FimV_Cterm"/>
    <property type="match status" value="1"/>
</dbReference>
<feature type="compositionally biased region" description="Basic and acidic residues" evidence="2">
    <location>
        <begin position="1031"/>
        <end position="1045"/>
    </location>
</feature>
<feature type="region of interest" description="Disordered" evidence="2">
    <location>
        <begin position="371"/>
        <end position="409"/>
    </location>
</feature>
<dbReference type="SUPFAM" id="SSF48452">
    <property type="entry name" value="TPR-like"/>
    <property type="match status" value="1"/>
</dbReference>
<feature type="compositionally biased region" description="Acidic residues" evidence="2">
    <location>
        <begin position="705"/>
        <end position="731"/>
    </location>
</feature>
<feature type="compositionally biased region" description="Acidic residues" evidence="2">
    <location>
        <begin position="833"/>
        <end position="853"/>
    </location>
</feature>
<feature type="compositionally biased region" description="Low complexity" evidence="2">
    <location>
        <begin position="144"/>
        <end position="170"/>
    </location>
</feature>
<dbReference type="InterPro" id="IPR018392">
    <property type="entry name" value="LysM"/>
</dbReference>
<dbReference type="InterPro" id="IPR020012">
    <property type="entry name" value="LysM_FimV"/>
</dbReference>